<protein>
    <submittedName>
        <fullName evidence="2">Uncharacterized protein</fullName>
    </submittedName>
</protein>
<feature type="compositionally biased region" description="Acidic residues" evidence="1">
    <location>
        <begin position="212"/>
        <end position="226"/>
    </location>
</feature>
<accession>A0A9P6EN43</accession>
<evidence type="ECO:0000256" key="1">
    <source>
        <dbReference type="SAM" id="MobiDB-lite"/>
    </source>
</evidence>
<feature type="compositionally biased region" description="Low complexity" evidence="1">
    <location>
        <begin position="292"/>
        <end position="340"/>
    </location>
</feature>
<feature type="region of interest" description="Disordered" evidence="1">
    <location>
        <begin position="292"/>
        <end position="360"/>
    </location>
</feature>
<dbReference type="OrthoDB" id="3021720at2759"/>
<dbReference type="AlphaFoldDB" id="A0A9P6EN43"/>
<proteinExistence type="predicted"/>
<dbReference type="EMBL" id="MU157830">
    <property type="protein sequence ID" value="KAF9532808.1"/>
    <property type="molecule type" value="Genomic_DNA"/>
</dbReference>
<evidence type="ECO:0000313" key="2">
    <source>
        <dbReference type="EMBL" id="KAF9532808.1"/>
    </source>
</evidence>
<dbReference type="Proteomes" id="UP000807306">
    <property type="component" value="Unassembled WGS sequence"/>
</dbReference>
<comment type="caution">
    <text evidence="2">The sequence shown here is derived from an EMBL/GenBank/DDBJ whole genome shotgun (WGS) entry which is preliminary data.</text>
</comment>
<reference evidence="2" key="1">
    <citation type="submission" date="2020-11" db="EMBL/GenBank/DDBJ databases">
        <authorList>
            <consortium name="DOE Joint Genome Institute"/>
            <person name="Ahrendt S."/>
            <person name="Riley R."/>
            <person name="Andreopoulos W."/>
            <person name="Labutti K."/>
            <person name="Pangilinan J."/>
            <person name="Ruiz-Duenas F.J."/>
            <person name="Barrasa J.M."/>
            <person name="Sanchez-Garcia M."/>
            <person name="Camarero S."/>
            <person name="Miyauchi S."/>
            <person name="Serrano A."/>
            <person name="Linde D."/>
            <person name="Babiker R."/>
            <person name="Drula E."/>
            <person name="Ayuso-Fernandez I."/>
            <person name="Pacheco R."/>
            <person name="Padilla G."/>
            <person name="Ferreira P."/>
            <person name="Barriuso J."/>
            <person name="Kellner H."/>
            <person name="Castanera R."/>
            <person name="Alfaro M."/>
            <person name="Ramirez L."/>
            <person name="Pisabarro A.G."/>
            <person name="Kuo A."/>
            <person name="Tritt A."/>
            <person name="Lipzen A."/>
            <person name="He G."/>
            <person name="Yan M."/>
            <person name="Ng V."/>
            <person name="Cullen D."/>
            <person name="Martin F."/>
            <person name="Rosso M.-N."/>
            <person name="Henrissat B."/>
            <person name="Hibbett D."/>
            <person name="Martinez A.T."/>
            <person name="Grigoriev I.V."/>
        </authorList>
    </citation>
    <scope>NUCLEOTIDE SEQUENCE</scope>
    <source>
        <strain evidence="2">CBS 506.95</strain>
    </source>
</reference>
<sequence length="519" mass="57161">MSFPPTTVQPPFPRVTVQRLNTTTITSAACPTMRSSSPIETEYSIDYTAITTTTTTTKGARSTSPLHFLYPIMPTSSSSTSSPTRSPSSSSSHNPHTHSLNSSHHTYSPGGKRSAKRKAREQQEIARLLDPSYQDSTSSAARRSLEVYVDKDGDLHDPDFRYFPSADSFVSRTKRDVERGGGMRSRRATSPRRGDRPYWDRTRGAGVSANGDDGENENESALADEEEEEAMAMALAMESGQNDFLTRVGYGNVLSGEYSPRSRRSGRSMSMNSNAYSHSYAYAYPRGPTYSSGYSYSSSGSGATTTSSTSATTTTTPSTTTNNTSYHSPTMTTTTLPTSYESEEHTPLSLSSSAEQEGEKCGVKGLLAAAKRRRRFSKGDKDKKEKEEKADEAKEFRELRRSIEASRTSVLQEEECVIVEEKPFITVVSDPSPSPSPSHSALPLPSPKTSPIAIIAKLEADTCPSFPEDEEDIEEPTHTEYTPTCTQVLKGHWLSISLRIRFGVYRAQRRFVRRVNSMF</sequence>
<feature type="compositionally biased region" description="Low complexity" evidence="1">
    <location>
        <begin position="74"/>
        <end position="108"/>
    </location>
</feature>
<gene>
    <name evidence="2" type="ORF">CPB83DRAFT_890481</name>
</gene>
<feature type="compositionally biased region" description="Basic and acidic residues" evidence="1">
    <location>
        <begin position="192"/>
        <end position="203"/>
    </location>
</feature>
<organism evidence="2 3">
    <name type="scientific">Crepidotus variabilis</name>
    <dbReference type="NCBI Taxonomy" id="179855"/>
    <lineage>
        <taxon>Eukaryota</taxon>
        <taxon>Fungi</taxon>
        <taxon>Dikarya</taxon>
        <taxon>Basidiomycota</taxon>
        <taxon>Agaricomycotina</taxon>
        <taxon>Agaricomycetes</taxon>
        <taxon>Agaricomycetidae</taxon>
        <taxon>Agaricales</taxon>
        <taxon>Agaricineae</taxon>
        <taxon>Crepidotaceae</taxon>
        <taxon>Crepidotus</taxon>
    </lineage>
</organism>
<keyword evidence="3" id="KW-1185">Reference proteome</keyword>
<feature type="region of interest" description="Disordered" evidence="1">
    <location>
        <begin position="68"/>
        <end position="141"/>
    </location>
</feature>
<evidence type="ECO:0000313" key="3">
    <source>
        <dbReference type="Proteomes" id="UP000807306"/>
    </source>
</evidence>
<feature type="region of interest" description="Disordered" evidence="1">
    <location>
        <begin position="372"/>
        <end position="392"/>
    </location>
</feature>
<name>A0A9P6EN43_9AGAR</name>
<feature type="region of interest" description="Disordered" evidence="1">
    <location>
        <begin position="173"/>
        <end position="226"/>
    </location>
</feature>
<feature type="compositionally biased region" description="Basic and acidic residues" evidence="1">
    <location>
        <begin position="377"/>
        <end position="392"/>
    </location>
</feature>